<accession>A0A193QJH3</accession>
<dbReference type="Proteomes" id="UP000245838">
    <property type="component" value="Chromosome sggmmb4_Chromosome"/>
</dbReference>
<dbReference type="OrthoDB" id="2360740at2"/>
<keyword evidence="4 7" id="KW-0812">Transmembrane</keyword>
<dbReference type="HAMAP" id="MF_01071">
    <property type="entry name" value="UPF0266"/>
    <property type="match status" value="1"/>
</dbReference>
<dbReference type="GO" id="GO:0005886">
    <property type="term" value="C:plasma membrane"/>
    <property type="evidence" value="ECO:0007669"/>
    <property type="project" value="UniProtKB-SubCell"/>
</dbReference>
<comment type="subcellular location">
    <subcellularLocation>
        <location evidence="7">Cell inner membrane</location>
        <topology evidence="7">Multi-pass membrane protein</topology>
    </subcellularLocation>
    <subcellularLocation>
        <location evidence="1">Cell membrane</location>
        <topology evidence="1">Multi-pass membrane protein</topology>
    </subcellularLocation>
</comment>
<feature type="transmembrane region" description="Helical" evidence="7">
    <location>
        <begin position="69"/>
        <end position="87"/>
    </location>
</feature>
<keyword evidence="6 7" id="KW-0472">Membrane</keyword>
<evidence type="ECO:0000256" key="5">
    <source>
        <dbReference type="ARBA" id="ARBA00022989"/>
    </source>
</evidence>
<dbReference type="Pfam" id="PF06173">
    <property type="entry name" value="DUF986"/>
    <property type="match status" value="1"/>
</dbReference>
<gene>
    <name evidence="8" type="ORF">SGGMMB4_02963</name>
</gene>
<evidence type="ECO:0000256" key="1">
    <source>
        <dbReference type="ARBA" id="ARBA00004651"/>
    </source>
</evidence>
<reference evidence="8 9" key="1">
    <citation type="submission" date="2015-05" db="EMBL/GenBank/DDBJ databases">
        <authorList>
            <person name="Goodhead I."/>
        </authorList>
    </citation>
    <scope>NUCLEOTIDE SEQUENCE [LARGE SCALE GENOMIC DNA]</scope>
    <source>
        <strain evidence="9">morsitans</strain>
    </source>
</reference>
<proteinExistence type="inferred from homology"/>
<feature type="transmembrane region" description="Helical" evidence="7">
    <location>
        <begin position="46"/>
        <end position="63"/>
    </location>
</feature>
<name>A0A193QJH3_SODGM</name>
<keyword evidence="5 7" id="KW-1133">Transmembrane helix</keyword>
<dbReference type="RefSeq" id="WP_011411152.1">
    <property type="nucleotide sequence ID" value="NC_007712.1"/>
</dbReference>
<organism evidence="8 9">
    <name type="scientific">Sodalis glossinidius (strain morsitans)</name>
    <dbReference type="NCBI Taxonomy" id="343509"/>
    <lineage>
        <taxon>Bacteria</taxon>
        <taxon>Pseudomonadati</taxon>
        <taxon>Pseudomonadota</taxon>
        <taxon>Gammaproteobacteria</taxon>
        <taxon>Enterobacterales</taxon>
        <taxon>Bruguierivoracaceae</taxon>
        <taxon>Sodalis</taxon>
    </lineage>
</organism>
<evidence type="ECO:0000256" key="7">
    <source>
        <dbReference type="HAMAP-Rule" id="MF_01071"/>
    </source>
</evidence>
<dbReference type="PIRSF" id="PIRSF020687">
    <property type="entry name" value="UCP020687"/>
    <property type="match status" value="1"/>
</dbReference>
<evidence type="ECO:0000256" key="3">
    <source>
        <dbReference type="ARBA" id="ARBA00022475"/>
    </source>
</evidence>
<dbReference type="AlphaFoldDB" id="A0A193QJH3"/>
<evidence type="ECO:0000313" key="9">
    <source>
        <dbReference type="Proteomes" id="UP000245838"/>
    </source>
</evidence>
<evidence type="ECO:0000256" key="2">
    <source>
        <dbReference type="ARBA" id="ARBA00009962"/>
    </source>
</evidence>
<dbReference type="KEGG" id="sgl:SG1324"/>
<dbReference type="NCBIfam" id="NF002791">
    <property type="entry name" value="PRK02913.1"/>
    <property type="match status" value="1"/>
</dbReference>
<evidence type="ECO:0000256" key="4">
    <source>
        <dbReference type="ARBA" id="ARBA00022692"/>
    </source>
</evidence>
<sequence>MTVTDIGLVIMIVIALLFAVFDEFIVDYALRGKTRLRVPLRRQGRLDGLIFIVLLLILLYKNITTDGKVMTSTLILFLGLMVIYLAYIRCPRMLFKTEGFFYGNVFINYSRIKNMNLSEDGYLVIDLEKRSLLIQVNKLDDLQKIYHLLIEIQ</sequence>
<protein>
    <recommendedName>
        <fullName evidence="7">UPF0266 membrane protein SGGMMB4_02963</fullName>
    </recommendedName>
</protein>
<evidence type="ECO:0000256" key="6">
    <source>
        <dbReference type="ARBA" id="ARBA00023136"/>
    </source>
</evidence>
<feature type="transmembrane region" description="Helical" evidence="7">
    <location>
        <begin position="6"/>
        <end position="25"/>
    </location>
</feature>
<evidence type="ECO:0000313" key="8">
    <source>
        <dbReference type="EMBL" id="CRL45327.1"/>
    </source>
</evidence>
<comment type="similarity">
    <text evidence="2 7">Belongs to the UPF0266 family.</text>
</comment>
<dbReference type="InterPro" id="IPR009328">
    <property type="entry name" value="DUF986"/>
</dbReference>
<dbReference type="EMBL" id="LN854557">
    <property type="protein sequence ID" value="CRL45327.1"/>
    <property type="molecule type" value="Genomic_DNA"/>
</dbReference>
<keyword evidence="7" id="KW-0997">Cell inner membrane</keyword>
<keyword evidence="3 7" id="KW-1003">Cell membrane</keyword>